<dbReference type="NCBIfam" id="TIGR02595">
    <property type="entry name" value="PEP_CTERM"/>
    <property type="match status" value="1"/>
</dbReference>
<gene>
    <name evidence="3" type="ORF">RBB75_10715</name>
</gene>
<sequence length="207" mass="21378">MKRPAHWLHASAALLVAATIFVCPKPAAADTYTIFDLGNANGRGIYGIDAGGDVVVSQTYGCGLASFTCYVTYVDGVAGTPSSSLPDMVYDDGTPCSSTPSGFDALKNVCNQGVVGLGTVYNPNGSKNGTYIGSGNNMQFLSGGSADQAFLNSVGDFAWTDGQGEEIFEAIDTSATAVSPIPEPGSLLLVGTGLLWFTAAVRRRANR</sequence>
<name>A0AAU7Z7P6_9BACT</name>
<evidence type="ECO:0000259" key="2">
    <source>
        <dbReference type="Pfam" id="PF07589"/>
    </source>
</evidence>
<proteinExistence type="predicted"/>
<dbReference type="KEGG" id="temp:RBB75_10715"/>
<evidence type="ECO:0000256" key="1">
    <source>
        <dbReference type="SAM" id="SignalP"/>
    </source>
</evidence>
<feature type="domain" description="Ice-binding protein C-terminal" evidence="2">
    <location>
        <begin position="180"/>
        <end position="204"/>
    </location>
</feature>
<dbReference type="Pfam" id="PF07589">
    <property type="entry name" value="PEP-CTERM"/>
    <property type="match status" value="1"/>
</dbReference>
<feature type="chain" id="PRO_5043728357" evidence="1">
    <location>
        <begin position="30"/>
        <end position="207"/>
    </location>
</feature>
<dbReference type="AlphaFoldDB" id="A0AAU7Z7P6"/>
<evidence type="ECO:0000313" key="3">
    <source>
        <dbReference type="EMBL" id="XCB24932.1"/>
    </source>
</evidence>
<feature type="signal peptide" evidence="1">
    <location>
        <begin position="1"/>
        <end position="29"/>
    </location>
</feature>
<keyword evidence="1" id="KW-0732">Signal</keyword>
<dbReference type="RefSeq" id="WP_353068097.1">
    <property type="nucleotide sequence ID" value="NZ_CP132932.1"/>
</dbReference>
<accession>A0AAU7Z7P6</accession>
<organism evidence="3">
    <name type="scientific">Tunturiibacter empetritectus</name>
    <dbReference type="NCBI Taxonomy" id="3069691"/>
    <lineage>
        <taxon>Bacteria</taxon>
        <taxon>Pseudomonadati</taxon>
        <taxon>Acidobacteriota</taxon>
        <taxon>Terriglobia</taxon>
        <taxon>Terriglobales</taxon>
        <taxon>Acidobacteriaceae</taxon>
        <taxon>Tunturiibacter</taxon>
    </lineage>
</organism>
<dbReference type="EMBL" id="CP132932">
    <property type="protein sequence ID" value="XCB24932.1"/>
    <property type="molecule type" value="Genomic_DNA"/>
</dbReference>
<dbReference type="InterPro" id="IPR013424">
    <property type="entry name" value="Ice-binding_C"/>
</dbReference>
<reference evidence="3" key="2">
    <citation type="journal article" date="2024" name="Environ. Microbiol.">
        <title>Genome analysis and description of Tunturibacter gen. nov. expands the diversity of Terriglobia in tundra soils.</title>
        <authorList>
            <person name="Messyasz A."/>
            <person name="Mannisto M.K."/>
            <person name="Kerkhof L.J."/>
            <person name="Haggblom M.M."/>
        </authorList>
    </citation>
    <scope>NUCLEOTIDE SEQUENCE</scope>
    <source>
        <strain evidence="3">M8UP23</strain>
    </source>
</reference>
<protein>
    <submittedName>
        <fullName evidence="3">PEP-CTERM sorting domain-containing protein</fullName>
    </submittedName>
</protein>
<reference evidence="3" key="1">
    <citation type="submission" date="2023-08" db="EMBL/GenBank/DDBJ databases">
        <authorList>
            <person name="Messyasz A."/>
            <person name="Mannisto M.K."/>
            <person name="Kerkhof L.J."/>
            <person name="Haggblom M."/>
        </authorList>
    </citation>
    <scope>NUCLEOTIDE SEQUENCE</scope>
    <source>
        <strain evidence="3">M8UP23</strain>
    </source>
</reference>